<dbReference type="VEuPathDB" id="TriTrypDB:TcCL_ESM07126"/>
<accession>A0A2V2VPT9</accession>
<feature type="coiled-coil region" evidence="1">
    <location>
        <begin position="768"/>
        <end position="844"/>
    </location>
</feature>
<evidence type="ECO:0000313" key="4">
    <source>
        <dbReference type="Proteomes" id="UP000246121"/>
    </source>
</evidence>
<proteinExistence type="predicted"/>
<dbReference type="VEuPathDB" id="TriTrypDB:C4B63_19g176"/>
<dbReference type="EMBL" id="PRFA01000019">
    <property type="protein sequence ID" value="PWU96313.1"/>
    <property type="molecule type" value="Genomic_DNA"/>
</dbReference>
<feature type="compositionally biased region" description="Low complexity" evidence="2">
    <location>
        <begin position="402"/>
        <end position="413"/>
    </location>
</feature>
<dbReference type="VEuPathDB" id="TriTrypDB:TcBrA4_0056460"/>
<dbReference type="AlphaFoldDB" id="A0A2V2VPT9"/>
<sequence length="898" mass="98696">MGTSMCVPRRRRDDSPLSYFGISVSTLTVYEQRLVQQSTSYIPGVPILLQDIAFYWDSQVGGAVAGGTTAAVSPDSIWIASVEKTINEFAKKYKFFSLKKNARVGKGSSDAKKRSSGKNASRVFDKPFNAFLGKTPLHAPHFVALLTLFLRKLPEPLLTSLYVRQAEDILSNKNLSEEEKAQALQKSSRQTFMSTHPTEHAVYQYLKQLVQRHRAELIAAEVELLVRSMVREPNENVTEFILQQLRPVVGPVLTKSKRELPTDNKPQLNFPHELTSGFLGDGASNTVEEVYSPPGSHHSEAAEEERVSMGSTPTESSQPNSARRTFSGETENTSGKKENASGVKPTAEGESGLGSAMSCADATGSLQSSVAAGENSDGEAQSGGLPVASEAVKIDPTEEADSSGSSSSSSSSSVRRLLLPKERLQATCSEEEENEEGRFRMPKKIEKPPHREASIADSFQAMSTSCVVLPHAKRERPSTPEGRGKNVPMDAESTNIAGGGGVTEKKTVVDVFSDPRGDANLDVQISKRREGPSLCTSSETSHPPHDLSGGAVSPVNKEGVDDNYERQEKQQQAPLHKLLPSSLQKKPSQTQLLGSSVAVETPGRLEDSNPTIFSGKGPFNEAPRSFVEKHPRFAALLGAKQLFLGKEKLPPKQIELGQRPTGFIMESVDAETKGGDAEPLSMRQILACTAEDLNEVNRRKLVHYECNDFFSEEFMDRFLCVHVERVLQKVIYPVIVQIEQLTAKSESIERLLRTNGIVSPPCQAPKLVKQLEDEMTLLKDVVRQVVETHSGAMEDILNLQQQIEEQRNRLECDAVGKQKWQSDALSAKEMALEAQRRCANLEKAQLQSHQSCQYMSLKLRDLASEIERGEKESLGLKIEVSTLQRQAVLLREGLLSIH</sequence>
<protein>
    <submittedName>
        <fullName evidence="3">Uncharacterized protein</fullName>
    </submittedName>
</protein>
<dbReference type="VEuPathDB" id="TriTrypDB:TcCL_ESM09513"/>
<dbReference type="VEuPathDB" id="TriTrypDB:TcG_05067"/>
<feature type="region of interest" description="Disordered" evidence="2">
    <location>
        <begin position="395"/>
        <end position="439"/>
    </location>
</feature>
<dbReference type="VEuPathDB" id="TriTrypDB:C3747_9g220"/>
<feature type="compositionally biased region" description="Polar residues" evidence="2">
    <location>
        <begin position="309"/>
        <end position="333"/>
    </location>
</feature>
<dbReference type="VEuPathDB" id="TriTrypDB:TCSYLVIO_007404"/>
<comment type="caution">
    <text evidence="3">The sequence shown here is derived from an EMBL/GenBank/DDBJ whole genome shotgun (WGS) entry which is preliminary data.</text>
</comment>
<name>A0A2V2VPT9_TRYCR</name>
<evidence type="ECO:0000256" key="2">
    <source>
        <dbReference type="SAM" id="MobiDB-lite"/>
    </source>
</evidence>
<dbReference type="VEuPathDB" id="TriTrypDB:TCDM_01978"/>
<evidence type="ECO:0000313" key="3">
    <source>
        <dbReference type="EMBL" id="PWU96313.1"/>
    </source>
</evidence>
<feature type="region of interest" description="Disordered" evidence="2">
    <location>
        <begin position="277"/>
        <end position="359"/>
    </location>
</feature>
<dbReference type="Proteomes" id="UP000246121">
    <property type="component" value="Unassembled WGS sequence"/>
</dbReference>
<reference evidence="3 4" key="1">
    <citation type="journal article" date="2018" name="Microb. Genom.">
        <title>Expanding an expanded genome: long-read sequencing of Trypanosoma cruzi.</title>
        <authorList>
            <person name="Berna L."/>
            <person name="Rodriguez M."/>
            <person name="Chiribao M.L."/>
            <person name="Parodi-Talice A."/>
            <person name="Pita S."/>
            <person name="Rijo G."/>
            <person name="Alvarez-Valin F."/>
            <person name="Robello C."/>
        </authorList>
    </citation>
    <scope>NUCLEOTIDE SEQUENCE [LARGE SCALE GENOMIC DNA]</scope>
    <source>
        <strain evidence="3 4">Dm28c</strain>
    </source>
</reference>
<evidence type="ECO:0000256" key="1">
    <source>
        <dbReference type="SAM" id="Coils"/>
    </source>
</evidence>
<feature type="compositionally biased region" description="Basic and acidic residues" evidence="2">
    <location>
        <begin position="475"/>
        <end position="484"/>
    </location>
</feature>
<organism evidence="3 4">
    <name type="scientific">Trypanosoma cruzi</name>
    <dbReference type="NCBI Taxonomy" id="5693"/>
    <lineage>
        <taxon>Eukaryota</taxon>
        <taxon>Discoba</taxon>
        <taxon>Euglenozoa</taxon>
        <taxon>Kinetoplastea</taxon>
        <taxon>Metakinetoplastina</taxon>
        <taxon>Trypanosomatida</taxon>
        <taxon>Trypanosomatidae</taxon>
        <taxon>Trypanosoma</taxon>
        <taxon>Schizotrypanum</taxon>
    </lineage>
</organism>
<feature type="region of interest" description="Disordered" evidence="2">
    <location>
        <begin position="368"/>
        <end position="387"/>
    </location>
</feature>
<gene>
    <name evidence="3" type="ORF">C4B63_19g176</name>
</gene>
<feature type="compositionally biased region" description="Basic and acidic residues" evidence="2">
    <location>
        <begin position="297"/>
        <end position="307"/>
    </location>
</feature>
<dbReference type="VEuPathDB" id="TriTrypDB:TcCLB.506925.220"/>
<feature type="compositionally biased region" description="Polar residues" evidence="2">
    <location>
        <begin position="581"/>
        <end position="592"/>
    </location>
</feature>
<dbReference type="VEuPathDB" id="TriTrypDB:TcYC6_0074870"/>
<keyword evidence="1" id="KW-0175">Coiled coil</keyword>
<feature type="compositionally biased region" description="Basic and acidic residues" evidence="2">
    <location>
        <begin position="558"/>
        <end position="569"/>
    </location>
</feature>
<dbReference type="VEuPathDB" id="TriTrypDB:Tc_MARK_6376"/>
<dbReference type="VEuPathDB" id="TriTrypDB:ECC02_003598"/>
<feature type="compositionally biased region" description="Basic and acidic residues" evidence="2">
    <location>
        <begin position="503"/>
        <end position="531"/>
    </location>
</feature>
<feature type="region of interest" description="Disordered" evidence="2">
    <location>
        <begin position="473"/>
        <end position="592"/>
    </location>
</feature>